<feature type="compositionally biased region" description="Basic and acidic residues" evidence="1">
    <location>
        <begin position="160"/>
        <end position="178"/>
    </location>
</feature>
<reference evidence="2 3" key="1">
    <citation type="submission" date="2020-01" db="EMBL/GenBank/DDBJ databases">
        <authorList>
            <consortium name="DOE Joint Genome Institute"/>
            <person name="Haridas S."/>
            <person name="Albert R."/>
            <person name="Binder M."/>
            <person name="Bloem J."/>
            <person name="Labutti K."/>
            <person name="Salamov A."/>
            <person name="Andreopoulos B."/>
            <person name="Baker S.E."/>
            <person name="Barry K."/>
            <person name="Bills G."/>
            <person name="Bluhm B.H."/>
            <person name="Cannon C."/>
            <person name="Castanera R."/>
            <person name="Culley D.E."/>
            <person name="Daum C."/>
            <person name="Ezra D."/>
            <person name="Gonzalez J.B."/>
            <person name="Henrissat B."/>
            <person name="Kuo A."/>
            <person name="Liang C."/>
            <person name="Lipzen A."/>
            <person name="Lutzoni F."/>
            <person name="Magnuson J."/>
            <person name="Mondo S."/>
            <person name="Nolan M."/>
            <person name="Ohm R."/>
            <person name="Pangilinan J."/>
            <person name="Park H.-J.H."/>
            <person name="Ramirez L."/>
            <person name="Alfaro M."/>
            <person name="Sun H."/>
            <person name="Tritt A."/>
            <person name="Yoshinaga Y."/>
            <person name="Zwiers L.-H.L."/>
            <person name="Turgeon B.G."/>
            <person name="Goodwin S.B."/>
            <person name="Spatafora J.W."/>
            <person name="Crous P.W."/>
            <person name="Grigoriev I.V."/>
        </authorList>
    </citation>
    <scope>NUCLEOTIDE SEQUENCE [LARGE SCALE GENOMIC DNA]</scope>
    <source>
        <strain evidence="2 3">CBS 611.86</strain>
    </source>
</reference>
<protein>
    <submittedName>
        <fullName evidence="2">Uncharacterized protein</fullName>
    </submittedName>
</protein>
<accession>A0A7C8MBT4</accession>
<comment type="caution">
    <text evidence="2">The sequence shown here is derived from an EMBL/GenBank/DDBJ whole genome shotgun (WGS) entry which is preliminary data.</text>
</comment>
<dbReference type="AlphaFoldDB" id="A0A7C8MBT4"/>
<sequence length="190" mass="22098">MMPRTAFISGPLDAPDEYFDTHYRARIDQAIRDGDNFVMGPVAGIDTMALQYLLAHPDGVLPRRITVYMAHFEYQTVARRKSFEALGVNVREVGDVHTTTGMRDAKMTEESDYDVLRYRSESEAKEWYGSAWWPRVSNTEMNERRRKGVWSREYTLGGSVREEGEREEHEESEKETSTKSKRFKRVFGLK</sequence>
<evidence type="ECO:0000313" key="2">
    <source>
        <dbReference type="EMBL" id="KAF2871523.1"/>
    </source>
</evidence>
<keyword evidence="3" id="KW-1185">Reference proteome</keyword>
<gene>
    <name evidence="2" type="ORF">BDV95DRAFT_572211</name>
</gene>
<organism evidence="2 3">
    <name type="scientific">Massariosphaeria phaeospora</name>
    <dbReference type="NCBI Taxonomy" id="100035"/>
    <lineage>
        <taxon>Eukaryota</taxon>
        <taxon>Fungi</taxon>
        <taxon>Dikarya</taxon>
        <taxon>Ascomycota</taxon>
        <taxon>Pezizomycotina</taxon>
        <taxon>Dothideomycetes</taxon>
        <taxon>Pleosporomycetidae</taxon>
        <taxon>Pleosporales</taxon>
        <taxon>Pleosporales incertae sedis</taxon>
        <taxon>Massariosphaeria</taxon>
    </lineage>
</organism>
<feature type="region of interest" description="Disordered" evidence="1">
    <location>
        <begin position="159"/>
        <end position="190"/>
    </location>
</feature>
<feature type="compositionally biased region" description="Basic residues" evidence="1">
    <location>
        <begin position="179"/>
        <end position="190"/>
    </location>
</feature>
<proteinExistence type="predicted"/>
<dbReference type="Proteomes" id="UP000481861">
    <property type="component" value="Unassembled WGS sequence"/>
</dbReference>
<name>A0A7C8MBT4_9PLEO</name>
<dbReference type="OrthoDB" id="5422905at2759"/>
<evidence type="ECO:0000313" key="3">
    <source>
        <dbReference type="Proteomes" id="UP000481861"/>
    </source>
</evidence>
<evidence type="ECO:0000256" key="1">
    <source>
        <dbReference type="SAM" id="MobiDB-lite"/>
    </source>
</evidence>
<dbReference type="EMBL" id="JAADJZ010000011">
    <property type="protein sequence ID" value="KAF2871523.1"/>
    <property type="molecule type" value="Genomic_DNA"/>
</dbReference>